<accession>A0A9D4VA42</accession>
<feature type="non-terminal residue" evidence="1">
    <location>
        <position position="204"/>
    </location>
</feature>
<reference evidence="1" key="1">
    <citation type="submission" date="2021-01" db="EMBL/GenBank/DDBJ databases">
        <title>Adiantum capillus-veneris genome.</title>
        <authorList>
            <person name="Fang Y."/>
            <person name="Liao Q."/>
        </authorList>
    </citation>
    <scope>NUCLEOTIDE SEQUENCE</scope>
    <source>
        <strain evidence="1">H3</strain>
        <tissue evidence="1">Leaf</tissue>
    </source>
</reference>
<name>A0A9D4VA42_ADICA</name>
<comment type="caution">
    <text evidence="1">The sequence shown here is derived from an EMBL/GenBank/DDBJ whole genome shotgun (WGS) entry which is preliminary data.</text>
</comment>
<keyword evidence="2" id="KW-1185">Reference proteome</keyword>
<dbReference type="Proteomes" id="UP000886520">
    <property type="component" value="Chromosome 2"/>
</dbReference>
<sequence>MLGSVATMELDDGVQSWAGETDLKSWYSGIIAMKGVLTFRVLEMEWFGYVHKTDGPAIIDRPSLLFVLVLYPEHIRIRELLVATTSVLDQFIPTVVFTVVIVETTTKSDGTSSCRLTIADGPAIIDRPSLLFVPSRANYQNIVNVINDLGYYSCVAHNINVFKQQTNILSIVDATILFPLPPSLESLFRQHLSQQVSNSGFGKM</sequence>
<organism evidence="1 2">
    <name type="scientific">Adiantum capillus-veneris</name>
    <name type="common">Maidenhair fern</name>
    <dbReference type="NCBI Taxonomy" id="13818"/>
    <lineage>
        <taxon>Eukaryota</taxon>
        <taxon>Viridiplantae</taxon>
        <taxon>Streptophyta</taxon>
        <taxon>Embryophyta</taxon>
        <taxon>Tracheophyta</taxon>
        <taxon>Polypodiopsida</taxon>
        <taxon>Polypodiidae</taxon>
        <taxon>Polypodiales</taxon>
        <taxon>Pteridineae</taxon>
        <taxon>Pteridaceae</taxon>
        <taxon>Vittarioideae</taxon>
        <taxon>Adiantum</taxon>
    </lineage>
</organism>
<proteinExistence type="predicted"/>
<dbReference type="EMBL" id="JABFUD020000003">
    <property type="protein sequence ID" value="KAI5081717.1"/>
    <property type="molecule type" value="Genomic_DNA"/>
</dbReference>
<protein>
    <submittedName>
        <fullName evidence="1">Uncharacterized protein</fullName>
    </submittedName>
</protein>
<evidence type="ECO:0000313" key="1">
    <source>
        <dbReference type="EMBL" id="KAI5081717.1"/>
    </source>
</evidence>
<gene>
    <name evidence="1" type="ORF">GOP47_0001460</name>
</gene>
<evidence type="ECO:0000313" key="2">
    <source>
        <dbReference type="Proteomes" id="UP000886520"/>
    </source>
</evidence>
<dbReference type="AlphaFoldDB" id="A0A9D4VA42"/>